<dbReference type="Proteomes" id="UP000248627">
    <property type="component" value="Unassembled WGS sequence"/>
</dbReference>
<reference evidence="1 2" key="1">
    <citation type="submission" date="2018-01" db="EMBL/GenBank/DDBJ databases">
        <title>Draft genome sequence of Jishengella endophytica.</title>
        <authorList>
            <person name="Sahin N."/>
            <person name="Ay H."/>
            <person name="Saygin H."/>
        </authorList>
    </citation>
    <scope>NUCLEOTIDE SEQUENCE [LARGE SCALE GENOMIC DNA]</scope>
    <source>
        <strain evidence="1 2">DSM 45430</strain>
    </source>
</reference>
<keyword evidence="2" id="KW-1185">Reference proteome</keyword>
<sequence length="260" mass="28773">MTQPARTGPCEWTLNTAYCKGWDTIDEAARTAAADLATEVLWSLSGRRYGLCPSTVRPCRRGTYDAWLRREPWLTMPYGSLAVTWCGCVGAGSCECVPSAAELSLPGPVNDVTRVVVDGEVVPAEAYVVQDRRWLVRVDGEGWPWTQDLRLGHDEPGAWAVTYRRGVPVPPGGRIAAGQYACEVAKALTNDSTCRLPRRVQSVVRQGVQATFVDPSQLLRDGMTGLPEVDQWLRIVNPHRLPRDSVVWSPDLDRGRRRTS</sequence>
<evidence type="ECO:0000313" key="1">
    <source>
        <dbReference type="EMBL" id="PZF99413.1"/>
    </source>
</evidence>
<dbReference type="RefSeq" id="WP_111242223.1">
    <property type="nucleotide sequence ID" value="NZ_AP023358.1"/>
</dbReference>
<evidence type="ECO:0000313" key="2">
    <source>
        <dbReference type="Proteomes" id="UP000248627"/>
    </source>
</evidence>
<name>A0A2W2E383_9ACTN</name>
<proteinExistence type="predicted"/>
<accession>A0A2W2E383</accession>
<dbReference type="AlphaFoldDB" id="A0A2W2E383"/>
<dbReference type="EMBL" id="POTX01000024">
    <property type="protein sequence ID" value="PZF99413.1"/>
    <property type="molecule type" value="Genomic_DNA"/>
</dbReference>
<organism evidence="1 2">
    <name type="scientific">Micromonospora endophytica</name>
    <dbReference type="NCBI Taxonomy" id="515350"/>
    <lineage>
        <taxon>Bacteria</taxon>
        <taxon>Bacillati</taxon>
        <taxon>Actinomycetota</taxon>
        <taxon>Actinomycetes</taxon>
        <taxon>Micromonosporales</taxon>
        <taxon>Micromonosporaceae</taxon>
        <taxon>Micromonospora</taxon>
    </lineage>
</organism>
<comment type="caution">
    <text evidence="1">The sequence shown here is derived from an EMBL/GenBank/DDBJ whole genome shotgun (WGS) entry which is preliminary data.</text>
</comment>
<protein>
    <submittedName>
        <fullName evidence="1">Uncharacterized protein</fullName>
    </submittedName>
</protein>
<gene>
    <name evidence="1" type="ORF">C1I93_06015</name>
</gene>
<dbReference type="OrthoDB" id="3340404at2"/>